<protein>
    <submittedName>
        <fullName evidence="1">Tail protein</fullName>
    </submittedName>
</protein>
<organism evidence="1">
    <name type="scientific">Caudovirales sp. ctCpR1</name>
    <dbReference type="NCBI Taxonomy" id="2825760"/>
    <lineage>
        <taxon>Viruses</taxon>
        <taxon>Duplodnaviria</taxon>
        <taxon>Heunggongvirae</taxon>
        <taxon>Uroviricota</taxon>
        <taxon>Caudoviricetes</taxon>
    </lineage>
</organism>
<name>A0A8S5V8M7_9CAUD</name>
<accession>A0A8S5V8M7</accession>
<dbReference type="EMBL" id="BK016224">
    <property type="protein sequence ID" value="DAG03122.1"/>
    <property type="molecule type" value="Genomic_DNA"/>
</dbReference>
<dbReference type="NCBIfam" id="TIGR01634">
    <property type="entry name" value="tail_P2_I"/>
    <property type="match status" value="1"/>
</dbReference>
<dbReference type="InterPro" id="IPR006521">
    <property type="entry name" value="Tail_protein_I"/>
</dbReference>
<sequence>MISLRQAKLTDAIPATLAAQPWAQALAYAEWRMRGLLLEYAQDSQIYTALDTCPEMVLDALAVSWKVGWYDTTYPVEIKRSIIKNSMAVRRYMGTAWSAKKALGDVWPDSDIEEWFDYGGEPGRFRVVCNVTDPTVTAQVETIENNVMLYKRESAHLDSISFMVRHGIQIGAVYETYKYDVPRCGMIRCGTWPRRATLGRTEGAGLVLTPAADAFAAEMPLCGTLPYPATLGRTGGAALAVEPAAGAYLAANPEAGAGDRSGTVPRIATIGYAGQSGAQIAPEVGAYKVTPVRSGQRRCGHTVVKKS</sequence>
<evidence type="ECO:0000313" key="1">
    <source>
        <dbReference type="EMBL" id="DAG03122.1"/>
    </source>
</evidence>
<dbReference type="Pfam" id="PF09684">
    <property type="entry name" value="Tail_P2_I"/>
    <property type="match status" value="1"/>
</dbReference>
<reference evidence="1" key="1">
    <citation type="journal article" date="2021" name="Proc. Natl. Acad. Sci. U.S.A.">
        <title>A Catalog of Tens of Thousands of Viruses from Human Metagenomes Reveals Hidden Associations with Chronic Diseases.</title>
        <authorList>
            <person name="Tisza M.J."/>
            <person name="Buck C.B."/>
        </authorList>
    </citation>
    <scope>NUCLEOTIDE SEQUENCE</scope>
    <source>
        <strain evidence="1">CtCpR1</strain>
    </source>
</reference>
<proteinExistence type="predicted"/>